<accession>A0A8H3U798</accession>
<organism evidence="2 4">
    <name type="scientific">Venturia inaequalis</name>
    <name type="common">Apple scab fungus</name>
    <dbReference type="NCBI Taxonomy" id="5025"/>
    <lineage>
        <taxon>Eukaryota</taxon>
        <taxon>Fungi</taxon>
        <taxon>Dikarya</taxon>
        <taxon>Ascomycota</taxon>
        <taxon>Pezizomycotina</taxon>
        <taxon>Dothideomycetes</taxon>
        <taxon>Pleosporomycetidae</taxon>
        <taxon>Venturiales</taxon>
        <taxon>Venturiaceae</taxon>
        <taxon>Venturia</taxon>
    </lineage>
</organism>
<comment type="caution">
    <text evidence="2">The sequence shown here is derived from an EMBL/GenBank/DDBJ whole genome shotgun (WGS) entry which is preliminary data.</text>
</comment>
<evidence type="ECO:0000313" key="5">
    <source>
        <dbReference type="Proteomes" id="UP000447873"/>
    </source>
</evidence>
<evidence type="ECO:0000313" key="3">
    <source>
        <dbReference type="EMBL" id="KAE9971309.1"/>
    </source>
</evidence>
<dbReference type="EMBL" id="WNWS01000302">
    <property type="protein sequence ID" value="KAE9971309.1"/>
    <property type="molecule type" value="Genomic_DNA"/>
</dbReference>
<evidence type="ECO:0000313" key="4">
    <source>
        <dbReference type="Proteomes" id="UP000433883"/>
    </source>
</evidence>
<feature type="chain" id="PRO_5044690509" evidence="1">
    <location>
        <begin position="20"/>
        <end position="80"/>
    </location>
</feature>
<proteinExistence type="predicted"/>
<sequence>MLFTTILPILFLAVSSVNADMTICEQVADTNGYCNVYTDEGEYVYGKRTECRKASACNVPWNGCWLNAEKINGQWYSNCS</sequence>
<protein>
    <submittedName>
        <fullName evidence="2">Uncharacterized protein</fullName>
    </submittedName>
</protein>
<dbReference type="EMBL" id="WNWQ01000671">
    <property type="protein sequence ID" value="KAE9964739.1"/>
    <property type="molecule type" value="Genomic_DNA"/>
</dbReference>
<evidence type="ECO:0000256" key="1">
    <source>
        <dbReference type="SAM" id="SignalP"/>
    </source>
</evidence>
<evidence type="ECO:0000313" key="2">
    <source>
        <dbReference type="EMBL" id="KAE9964739.1"/>
    </source>
</evidence>
<keyword evidence="1" id="KW-0732">Signal</keyword>
<dbReference type="Proteomes" id="UP000447873">
    <property type="component" value="Unassembled WGS sequence"/>
</dbReference>
<dbReference type="AlphaFoldDB" id="A0A8H3U798"/>
<dbReference type="Proteomes" id="UP000433883">
    <property type="component" value="Unassembled WGS sequence"/>
</dbReference>
<name>A0A8H3U798_VENIN</name>
<feature type="signal peptide" evidence="1">
    <location>
        <begin position="1"/>
        <end position="19"/>
    </location>
</feature>
<gene>
    <name evidence="2" type="ORF">BLS_008113</name>
    <name evidence="3" type="ORF">EG328_005727</name>
</gene>
<reference evidence="2 4" key="1">
    <citation type="submission" date="2019-11" db="EMBL/GenBank/DDBJ databases">
        <title>Venturia inaequalis Genome Resource.</title>
        <authorList>
            <person name="Lichtner F.J."/>
        </authorList>
    </citation>
    <scope>NUCLEOTIDE SEQUENCE [LARGE SCALE GENOMIC DNA]</scope>
    <source>
        <strain evidence="3 5">120213</strain>
        <strain evidence="2">Bline_iso_100314</strain>
    </source>
</reference>